<comment type="similarity">
    <text evidence="1">Belongs to the acetyltransferase family.</text>
</comment>
<dbReference type="PANTHER" id="PTHR10545:SF51">
    <property type="entry name" value="THIALYSINE N-EPSILON-ACETYLTRANSFERASE"/>
    <property type="match status" value="1"/>
</dbReference>
<keyword evidence="3" id="KW-0012">Acyltransferase</keyword>
<name>A0A6I9YBV4_9SAUR</name>
<dbReference type="GeneID" id="106548704"/>
<dbReference type="AlphaFoldDB" id="A0A6I9YBV4"/>
<protein>
    <submittedName>
        <fullName evidence="6">Diamine acetyltransferase 2-like</fullName>
    </submittedName>
</protein>
<evidence type="ECO:0000313" key="5">
    <source>
        <dbReference type="Proteomes" id="UP000504617"/>
    </source>
</evidence>
<sequence length="165" mass="18740">MRLVRELALSHKALRQVTISPEALEKDGFKKDAIFGFLVAEVPPARKSKEGHTIVGYQFHYMTYCTWDGPIFFGEDLYVMPEFRGRGVGTTLLNRAAKIALEKGCSQFRFISAQKHPATPDFYHKRGAIDVTLQDNWHVFRIDRGPLAKLVEERAAKPNPVPLQL</sequence>
<dbReference type="OrthoDB" id="7305308at2759"/>
<dbReference type="GO" id="GO:0008080">
    <property type="term" value="F:N-acetyltransferase activity"/>
    <property type="evidence" value="ECO:0007669"/>
    <property type="project" value="TreeGrafter"/>
</dbReference>
<dbReference type="Pfam" id="PF00583">
    <property type="entry name" value="Acetyltransf_1"/>
    <property type="match status" value="1"/>
</dbReference>
<dbReference type="CDD" id="cd04301">
    <property type="entry name" value="NAT_SF"/>
    <property type="match status" value="1"/>
</dbReference>
<gene>
    <name evidence="6" type="primary">LOC106548704</name>
</gene>
<organism evidence="5 6">
    <name type="scientific">Thamnophis sirtalis</name>
    <dbReference type="NCBI Taxonomy" id="35019"/>
    <lineage>
        <taxon>Eukaryota</taxon>
        <taxon>Metazoa</taxon>
        <taxon>Chordata</taxon>
        <taxon>Craniata</taxon>
        <taxon>Vertebrata</taxon>
        <taxon>Euteleostomi</taxon>
        <taxon>Lepidosauria</taxon>
        <taxon>Squamata</taxon>
        <taxon>Bifurcata</taxon>
        <taxon>Unidentata</taxon>
        <taxon>Episquamata</taxon>
        <taxon>Toxicofera</taxon>
        <taxon>Serpentes</taxon>
        <taxon>Colubroidea</taxon>
        <taxon>Colubridae</taxon>
        <taxon>Natricinae</taxon>
        <taxon>Thamnophis</taxon>
    </lineage>
</organism>
<dbReference type="SUPFAM" id="SSF55729">
    <property type="entry name" value="Acyl-CoA N-acyltransferases (Nat)"/>
    <property type="match status" value="1"/>
</dbReference>
<dbReference type="PROSITE" id="PS51186">
    <property type="entry name" value="GNAT"/>
    <property type="match status" value="1"/>
</dbReference>
<dbReference type="InterPro" id="IPR000182">
    <property type="entry name" value="GNAT_dom"/>
</dbReference>
<dbReference type="Gene3D" id="3.40.630.30">
    <property type="match status" value="1"/>
</dbReference>
<keyword evidence="5" id="KW-1185">Reference proteome</keyword>
<dbReference type="Proteomes" id="UP000504617">
    <property type="component" value="Unplaced"/>
</dbReference>
<evidence type="ECO:0000256" key="1">
    <source>
        <dbReference type="ARBA" id="ARBA00008694"/>
    </source>
</evidence>
<keyword evidence="2" id="KW-0808">Transferase</keyword>
<evidence type="ECO:0000256" key="2">
    <source>
        <dbReference type="ARBA" id="ARBA00022679"/>
    </source>
</evidence>
<accession>A0A6I9YBV4</accession>
<reference evidence="6" key="1">
    <citation type="submission" date="2025-08" db="UniProtKB">
        <authorList>
            <consortium name="RefSeq"/>
        </authorList>
    </citation>
    <scope>IDENTIFICATION</scope>
</reference>
<evidence type="ECO:0000313" key="6">
    <source>
        <dbReference type="RefSeq" id="XP_013921608.1"/>
    </source>
</evidence>
<dbReference type="FunFam" id="3.40.630.30:FF:000064">
    <property type="entry name" value="GNAT family acetyltransferase"/>
    <property type="match status" value="1"/>
</dbReference>
<dbReference type="InterPro" id="IPR016181">
    <property type="entry name" value="Acyl_CoA_acyltransferase"/>
</dbReference>
<feature type="domain" description="N-acetyltransferase" evidence="4">
    <location>
        <begin position="1"/>
        <end position="152"/>
    </location>
</feature>
<dbReference type="PANTHER" id="PTHR10545">
    <property type="entry name" value="DIAMINE N-ACETYLTRANSFERASE"/>
    <property type="match status" value="1"/>
</dbReference>
<evidence type="ECO:0000259" key="4">
    <source>
        <dbReference type="PROSITE" id="PS51186"/>
    </source>
</evidence>
<dbReference type="KEGG" id="tsr:106548704"/>
<proteinExistence type="inferred from homology"/>
<dbReference type="InterPro" id="IPR051016">
    <property type="entry name" value="Diverse_Substrate_AcTransf"/>
</dbReference>
<evidence type="ECO:0000256" key="3">
    <source>
        <dbReference type="ARBA" id="ARBA00023315"/>
    </source>
</evidence>
<dbReference type="RefSeq" id="XP_013921608.1">
    <property type="nucleotide sequence ID" value="XM_014066133.1"/>
</dbReference>